<evidence type="ECO:0000313" key="1">
    <source>
        <dbReference type="EMBL" id="MEO3715011.1"/>
    </source>
</evidence>
<comment type="caution">
    <text evidence="1">The sequence shown here is derived from an EMBL/GenBank/DDBJ whole genome shotgun (WGS) entry which is preliminary data.</text>
</comment>
<dbReference type="Proteomes" id="UP001462640">
    <property type="component" value="Unassembled WGS sequence"/>
</dbReference>
<reference evidence="1 2" key="1">
    <citation type="submission" date="2024-05" db="EMBL/GenBank/DDBJ databases">
        <title>Roseateles sp. 2.12 16S ribosomal RNA gene Genome sequencing and assembly.</title>
        <authorList>
            <person name="Woo H."/>
        </authorList>
    </citation>
    <scope>NUCLEOTIDE SEQUENCE [LARGE SCALE GENOMIC DNA]</scope>
    <source>
        <strain evidence="1 2">2.12</strain>
    </source>
</reference>
<proteinExistence type="predicted"/>
<sequence length="54" mass="6352">MRYKKYLYVIRPLLAARWIREGRGVPPMRFAELASDAKVLEEPALDRAARRHRG</sequence>
<dbReference type="Pfam" id="PF10127">
    <property type="entry name" value="RlaP"/>
    <property type="match status" value="1"/>
</dbReference>
<dbReference type="InterPro" id="IPR018775">
    <property type="entry name" value="RlaP"/>
</dbReference>
<accession>A0ABV0GIU5</accession>
<dbReference type="RefSeq" id="WP_347612231.1">
    <property type="nucleotide sequence ID" value="NZ_JBDPZC010000011.1"/>
</dbReference>
<evidence type="ECO:0000313" key="2">
    <source>
        <dbReference type="Proteomes" id="UP001462640"/>
    </source>
</evidence>
<name>A0ABV0GIU5_9BURK</name>
<gene>
    <name evidence="1" type="ORF">ABDJ40_19775</name>
</gene>
<keyword evidence="2" id="KW-1185">Reference proteome</keyword>
<protein>
    <submittedName>
        <fullName evidence="1">Nucleotidyltransferase domain-containing protein</fullName>
    </submittedName>
</protein>
<dbReference type="EMBL" id="JBDPZC010000011">
    <property type="protein sequence ID" value="MEO3715011.1"/>
    <property type="molecule type" value="Genomic_DNA"/>
</dbReference>
<organism evidence="1 2">
    <name type="scientific">Roseateles flavus</name>
    <dbReference type="NCBI Taxonomy" id="3149041"/>
    <lineage>
        <taxon>Bacteria</taxon>
        <taxon>Pseudomonadati</taxon>
        <taxon>Pseudomonadota</taxon>
        <taxon>Betaproteobacteria</taxon>
        <taxon>Burkholderiales</taxon>
        <taxon>Sphaerotilaceae</taxon>
        <taxon>Roseateles</taxon>
    </lineage>
</organism>